<feature type="domain" description="Copper amine oxidase-like N-terminal" evidence="1">
    <location>
        <begin position="40"/>
        <end position="147"/>
    </location>
</feature>
<dbReference type="AlphaFoldDB" id="A0A1T2X3Q0"/>
<name>A0A1T2X3Q0_9BACL</name>
<evidence type="ECO:0000313" key="2">
    <source>
        <dbReference type="EMBL" id="OPA74326.1"/>
    </source>
</evidence>
<comment type="caution">
    <text evidence="2">The sequence shown here is derived from an EMBL/GenBank/DDBJ whole genome shotgun (WGS) entry which is preliminary data.</text>
</comment>
<dbReference type="OrthoDB" id="2020910at2"/>
<dbReference type="Pfam" id="PF07833">
    <property type="entry name" value="Cu_amine_oxidN1"/>
    <property type="match status" value="1"/>
</dbReference>
<organism evidence="2 3">
    <name type="scientific">Paenibacillus selenitireducens</name>
    <dbReference type="NCBI Taxonomy" id="1324314"/>
    <lineage>
        <taxon>Bacteria</taxon>
        <taxon>Bacillati</taxon>
        <taxon>Bacillota</taxon>
        <taxon>Bacilli</taxon>
        <taxon>Bacillales</taxon>
        <taxon>Paenibacillaceae</taxon>
        <taxon>Paenibacillus</taxon>
    </lineage>
</organism>
<dbReference type="Gene3D" id="3.30.457.10">
    <property type="entry name" value="Copper amine oxidase-like, N-terminal domain"/>
    <property type="match status" value="1"/>
</dbReference>
<evidence type="ECO:0000259" key="1">
    <source>
        <dbReference type="Pfam" id="PF07833"/>
    </source>
</evidence>
<dbReference type="InterPro" id="IPR036582">
    <property type="entry name" value="Mao_N_sf"/>
</dbReference>
<proteinExistence type="predicted"/>
<keyword evidence="3" id="KW-1185">Reference proteome</keyword>
<sequence>MRKLIVSLIMIVVLASGVLGSIAAPISAAGSKNAIEVLLDARKMSFPDAQPFQDGQGSVMLPIRFVSEALGAKVGWNKVAGTMVVDLKNGDHTVQMTVGQAMATVDGASKSYGTKIILNQNRTFVPLRLVSEGLGQTVEWDKVSRWVWIGRKDAPTLEEIGIKPVDVAPYKKWFTKKPYLLKNQYEKEYKEALVFKISDLPTSLLKEVYSVEEYLDSKTKNTYIKIRAKTKSGAGNIYYLTDKNDVRFRNPIPDMTINHGDGTKTCFYKVWSAADGTLDGIKDYKNLKLKDVQFIGFRGGSDDYLTLMVNPWKGN</sequence>
<evidence type="ECO:0000313" key="3">
    <source>
        <dbReference type="Proteomes" id="UP000190188"/>
    </source>
</evidence>
<dbReference type="Proteomes" id="UP000190188">
    <property type="component" value="Unassembled WGS sequence"/>
</dbReference>
<accession>A0A1T2X3Q0</accession>
<protein>
    <submittedName>
        <fullName evidence="2">Copper amine oxidase</fullName>
    </submittedName>
</protein>
<gene>
    <name evidence="2" type="ORF">BVG16_24705</name>
</gene>
<dbReference type="InterPro" id="IPR012854">
    <property type="entry name" value="Cu_amine_oxidase-like_N"/>
</dbReference>
<dbReference type="RefSeq" id="WP_078501873.1">
    <property type="nucleotide sequence ID" value="NZ_MSZX01000011.1"/>
</dbReference>
<reference evidence="2 3" key="1">
    <citation type="submission" date="2017-01" db="EMBL/GenBank/DDBJ databases">
        <title>Genome analysis of Paenibacillus selenitrireducens ES3-24.</title>
        <authorList>
            <person name="Xu D."/>
            <person name="Yao R."/>
            <person name="Zheng S."/>
        </authorList>
    </citation>
    <scope>NUCLEOTIDE SEQUENCE [LARGE SCALE GENOMIC DNA]</scope>
    <source>
        <strain evidence="2 3">ES3-24</strain>
    </source>
</reference>
<dbReference type="STRING" id="1324314.BVG16_24705"/>
<dbReference type="SUPFAM" id="SSF55383">
    <property type="entry name" value="Copper amine oxidase, domain N"/>
    <property type="match status" value="1"/>
</dbReference>
<dbReference type="EMBL" id="MSZX01000011">
    <property type="protein sequence ID" value="OPA74326.1"/>
    <property type="molecule type" value="Genomic_DNA"/>
</dbReference>